<sequence length="250" mass="28199">MGLNLANIITTRTENPCIVILLKFFQKSERIETKTTTENPIERPRRRLVREVNDAALHIPADQDAVPHIPADQDAAPVVQNPLEEPPQPHIDLDAITDQVTRAVMEKFESIHSINTSITTRSSGTSFIDLDKGFNSQIMNVSNELGYDVQNSVKMKIINNEHVNLGRELHKLQVQDNRLQHPVVMFQTANQCSALSKIAYTPVNPWVLKKMLNSYPNQSDAELLFNGFLNGFKLNYDGPRQATDCQNLKS</sequence>
<evidence type="ECO:0000313" key="1">
    <source>
        <dbReference type="EMBL" id="KAJ8313512.1"/>
    </source>
</evidence>
<gene>
    <name evidence="1" type="ORF">KUTeg_008073</name>
</gene>
<name>A0ABQ9FCC7_TEGGR</name>
<organism evidence="1 2">
    <name type="scientific">Tegillarca granosa</name>
    <name type="common">Malaysian cockle</name>
    <name type="synonym">Anadara granosa</name>
    <dbReference type="NCBI Taxonomy" id="220873"/>
    <lineage>
        <taxon>Eukaryota</taxon>
        <taxon>Metazoa</taxon>
        <taxon>Spiralia</taxon>
        <taxon>Lophotrochozoa</taxon>
        <taxon>Mollusca</taxon>
        <taxon>Bivalvia</taxon>
        <taxon>Autobranchia</taxon>
        <taxon>Pteriomorphia</taxon>
        <taxon>Arcoida</taxon>
        <taxon>Arcoidea</taxon>
        <taxon>Arcidae</taxon>
        <taxon>Tegillarca</taxon>
    </lineage>
</organism>
<reference evidence="1 2" key="1">
    <citation type="submission" date="2022-12" db="EMBL/GenBank/DDBJ databases">
        <title>Chromosome-level genome of Tegillarca granosa.</title>
        <authorList>
            <person name="Kim J."/>
        </authorList>
    </citation>
    <scope>NUCLEOTIDE SEQUENCE [LARGE SCALE GENOMIC DNA]</scope>
    <source>
        <strain evidence="1">Teg-2019</strain>
        <tissue evidence="1">Adductor muscle</tissue>
    </source>
</reference>
<dbReference type="EMBL" id="JARBDR010000342">
    <property type="protein sequence ID" value="KAJ8313512.1"/>
    <property type="molecule type" value="Genomic_DNA"/>
</dbReference>
<feature type="non-terminal residue" evidence="1">
    <location>
        <position position="250"/>
    </location>
</feature>
<comment type="caution">
    <text evidence="1">The sequence shown here is derived from an EMBL/GenBank/DDBJ whole genome shotgun (WGS) entry which is preliminary data.</text>
</comment>
<evidence type="ECO:0000313" key="2">
    <source>
        <dbReference type="Proteomes" id="UP001217089"/>
    </source>
</evidence>
<proteinExistence type="predicted"/>
<dbReference type="Proteomes" id="UP001217089">
    <property type="component" value="Unassembled WGS sequence"/>
</dbReference>
<accession>A0ABQ9FCC7</accession>
<keyword evidence="2" id="KW-1185">Reference proteome</keyword>
<protein>
    <submittedName>
        <fullName evidence="1">Uncharacterized protein</fullName>
    </submittedName>
</protein>